<feature type="transmembrane region" description="Helical" evidence="9">
    <location>
        <begin position="168"/>
        <end position="186"/>
    </location>
</feature>
<dbReference type="PANTHER" id="PTHR23506:SF13">
    <property type="entry name" value="VESICULAR ACETYLCHOLINE TRANSPORTER"/>
    <property type="match status" value="1"/>
</dbReference>
<dbReference type="InterPro" id="IPR036259">
    <property type="entry name" value="MFS_trans_sf"/>
</dbReference>
<proteinExistence type="inferred from homology"/>
<feature type="transmembrane region" description="Helical" evidence="9">
    <location>
        <begin position="405"/>
        <end position="430"/>
    </location>
</feature>
<evidence type="ECO:0000256" key="7">
    <source>
        <dbReference type="ARBA" id="ARBA00023136"/>
    </source>
</evidence>
<dbReference type="PANTHER" id="PTHR23506">
    <property type="entry name" value="GH10249P"/>
    <property type="match status" value="1"/>
</dbReference>
<dbReference type="InterPro" id="IPR011701">
    <property type="entry name" value="MFS"/>
</dbReference>
<dbReference type="Proteomes" id="UP000582659">
    <property type="component" value="Unassembled WGS sequence"/>
</dbReference>
<evidence type="ECO:0000256" key="5">
    <source>
        <dbReference type="ARBA" id="ARBA00022775"/>
    </source>
</evidence>
<dbReference type="SMR" id="A0A1I7RMA5"/>
<feature type="transmembrane region" description="Helical" evidence="9">
    <location>
        <begin position="471"/>
        <end position="491"/>
    </location>
</feature>
<evidence type="ECO:0000313" key="15">
    <source>
        <dbReference type="WBParaSite" id="BXY_0184000.1"/>
    </source>
</evidence>
<dbReference type="Proteomes" id="UP000095284">
    <property type="component" value="Unplaced"/>
</dbReference>
<keyword evidence="5" id="KW-0532">Neurotransmitter transport</keyword>
<reference evidence="12" key="2">
    <citation type="submission" date="2020-08" db="EMBL/GenBank/DDBJ databases">
        <authorList>
            <person name="Kikuchi T."/>
        </authorList>
    </citation>
    <scope>NUCLEOTIDE SEQUENCE</scope>
    <source>
        <strain evidence="11">Ka4C1</strain>
    </source>
</reference>
<gene>
    <name evidence="11" type="ORF">BXYJ_LOCUS10188</name>
</gene>
<keyword evidence="14" id="KW-1185">Reference proteome</keyword>
<evidence type="ECO:0000259" key="10">
    <source>
        <dbReference type="PROSITE" id="PS50850"/>
    </source>
</evidence>
<dbReference type="Gene3D" id="1.20.1250.20">
    <property type="entry name" value="MFS general substrate transporter like domains"/>
    <property type="match status" value="1"/>
</dbReference>
<evidence type="ECO:0000313" key="14">
    <source>
        <dbReference type="Proteomes" id="UP000659654"/>
    </source>
</evidence>
<dbReference type="GO" id="GO:0042910">
    <property type="term" value="F:xenobiotic transmembrane transporter activity"/>
    <property type="evidence" value="ECO:0007669"/>
    <property type="project" value="InterPro"/>
</dbReference>
<organism evidence="13 15">
    <name type="scientific">Bursaphelenchus xylophilus</name>
    <name type="common">Pinewood nematode worm</name>
    <name type="synonym">Aphelenchoides xylophilus</name>
    <dbReference type="NCBI Taxonomy" id="6326"/>
    <lineage>
        <taxon>Eukaryota</taxon>
        <taxon>Metazoa</taxon>
        <taxon>Ecdysozoa</taxon>
        <taxon>Nematoda</taxon>
        <taxon>Chromadorea</taxon>
        <taxon>Rhabditida</taxon>
        <taxon>Tylenchina</taxon>
        <taxon>Tylenchomorpha</taxon>
        <taxon>Aphelenchoidea</taxon>
        <taxon>Aphelenchoididae</taxon>
        <taxon>Bursaphelenchus</taxon>
    </lineage>
</organism>
<evidence type="ECO:0000313" key="13">
    <source>
        <dbReference type="Proteomes" id="UP000095284"/>
    </source>
</evidence>
<feature type="transmembrane region" description="Helical" evidence="9">
    <location>
        <begin position="69"/>
        <end position="92"/>
    </location>
</feature>
<keyword evidence="3" id="KW-0813">Transport</keyword>
<feature type="domain" description="Major facilitator superfamily (MFS) profile" evidence="10">
    <location>
        <begin position="70"/>
        <end position="495"/>
    </location>
</feature>
<dbReference type="InterPro" id="IPR001958">
    <property type="entry name" value="Tet-R_TetA/multi-R_MdtG-like"/>
</dbReference>
<protein>
    <submittedName>
        <fullName evidence="11">(pine wood nematode) hypothetical protein</fullName>
    </submittedName>
    <submittedName>
        <fullName evidence="15">MFS domain-containing protein</fullName>
    </submittedName>
</protein>
<feature type="transmembrane region" description="Helical" evidence="9">
    <location>
        <begin position="306"/>
        <end position="327"/>
    </location>
</feature>
<evidence type="ECO:0000313" key="12">
    <source>
        <dbReference type="EMBL" id="CAG9118334.1"/>
    </source>
</evidence>
<dbReference type="PROSITE" id="PS50850">
    <property type="entry name" value="MFS"/>
    <property type="match status" value="1"/>
</dbReference>
<evidence type="ECO:0000256" key="2">
    <source>
        <dbReference type="ARBA" id="ARBA00006829"/>
    </source>
</evidence>
<dbReference type="Pfam" id="PF07690">
    <property type="entry name" value="MFS_1"/>
    <property type="match status" value="1"/>
</dbReference>
<feature type="transmembrane region" description="Helical" evidence="9">
    <location>
        <begin position="227"/>
        <end position="246"/>
    </location>
</feature>
<evidence type="ECO:0000256" key="4">
    <source>
        <dbReference type="ARBA" id="ARBA00022692"/>
    </source>
</evidence>
<dbReference type="GO" id="GO:0007268">
    <property type="term" value="P:chemical synaptic transmission"/>
    <property type="evidence" value="ECO:0007669"/>
    <property type="project" value="TreeGrafter"/>
</dbReference>
<keyword evidence="7 9" id="KW-0472">Membrane</keyword>
<dbReference type="WBParaSite" id="BXY_0184000.1">
    <property type="protein sequence ID" value="BXY_0184000.1"/>
    <property type="gene ID" value="BXY_0184000"/>
</dbReference>
<feature type="transmembrane region" description="Helical" evidence="9">
    <location>
        <begin position="379"/>
        <end position="399"/>
    </location>
</feature>
<name>A0A1I7RMA5_BURXY</name>
<dbReference type="GO" id="GO:0005277">
    <property type="term" value="F:acetylcholine transmembrane transporter activity"/>
    <property type="evidence" value="ECO:0007669"/>
    <property type="project" value="TreeGrafter"/>
</dbReference>
<dbReference type="AlphaFoldDB" id="A0A1I7RMA5"/>
<dbReference type="InterPro" id="IPR050930">
    <property type="entry name" value="MFS_Vesicular_Transporter"/>
</dbReference>
<keyword evidence="8" id="KW-0325">Glycoprotein</keyword>
<comment type="similarity">
    <text evidence="2">Belongs to the major facilitator superfamily. Vesicular transporter family.</text>
</comment>
<dbReference type="GO" id="GO:0043195">
    <property type="term" value="C:terminal bouton"/>
    <property type="evidence" value="ECO:0007669"/>
    <property type="project" value="TreeGrafter"/>
</dbReference>
<accession>A0A1I7RMA5</accession>
<dbReference type="GO" id="GO:0030121">
    <property type="term" value="C:AP-1 adaptor complex"/>
    <property type="evidence" value="ECO:0007669"/>
    <property type="project" value="TreeGrafter"/>
</dbReference>
<feature type="transmembrane region" description="Helical" evidence="9">
    <location>
        <begin position="258"/>
        <end position="278"/>
    </location>
</feature>
<evidence type="ECO:0000256" key="8">
    <source>
        <dbReference type="ARBA" id="ARBA00023180"/>
    </source>
</evidence>
<dbReference type="InterPro" id="IPR020846">
    <property type="entry name" value="MFS_dom"/>
</dbReference>
<feature type="transmembrane region" description="Helical" evidence="9">
    <location>
        <begin position="141"/>
        <end position="161"/>
    </location>
</feature>
<dbReference type="EMBL" id="CAJFDI010000004">
    <property type="protein sequence ID" value="CAD5227915.1"/>
    <property type="molecule type" value="Genomic_DNA"/>
</dbReference>
<dbReference type="Proteomes" id="UP000659654">
    <property type="component" value="Unassembled WGS sequence"/>
</dbReference>
<dbReference type="NCBIfam" id="TIGR00880">
    <property type="entry name" value="2_A_01_02"/>
    <property type="match status" value="1"/>
</dbReference>
<feature type="transmembrane region" description="Helical" evidence="9">
    <location>
        <begin position="442"/>
        <end position="465"/>
    </location>
</feature>
<evidence type="ECO:0000256" key="1">
    <source>
        <dbReference type="ARBA" id="ARBA00004141"/>
    </source>
</evidence>
<keyword evidence="6 9" id="KW-1133">Transmembrane helix</keyword>
<dbReference type="GO" id="GO:0030122">
    <property type="term" value="C:AP-2 adaptor complex"/>
    <property type="evidence" value="ECO:0007669"/>
    <property type="project" value="TreeGrafter"/>
</dbReference>
<evidence type="ECO:0000313" key="11">
    <source>
        <dbReference type="EMBL" id="CAD5227915.1"/>
    </source>
</evidence>
<evidence type="ECO:0000256" key="9">
    <source>
        <dbReference type="SAM" id="Phobius"/>
    </source>
</evidence>
<sequence>MMSSSKVFEKWQSRIRRHFAASGELGSNKKARAKLVVMGRNIPILNRDTDWLKAWILKNTSDPQIQKKLVLVVVSIALLLDNMLYMVIVPIIPRYLREIHAYDVQYVGYHNETHKLKNGSVIVKMVGGEIDYLDEDMELGWLFASKALLQIFVNPFSGFVIDRIGYELPMIIGLVVMFSSTAIFALGRSYSVLFFARSLQGFGSAFADTSGLAMIADRFTEEGERSAALGIALAFISFGCLVAPPFGSVLYSVAGKPVPFLILALICLLDAFMVFMVIQPKTGEKPKAPQVSDTGEKLNGTPMWKLFMDPFVAICSGALIMANISLAFLEPTITTWMSITMPDTPKWMVGMVWFPPFFPHVLGVYVTVKMLQKFPQHPYAFAVIGLAMEGISCAFIPFTSTIFQLVIPLSTICFGIALIDTSLLPMLGYLVDTRHVSVYGSVYAIADISYSLAYAFGPIIAGSIVHNFGFVTLNILICVLNLGYLPVLYMLKKVYAYEQLNGRAQQGLNGGPKAETPLLNSSNGYVEPVEPPKPTLANPFADSYQTAAPVQPNLGYDPLNPQW</sequence>
<dbReference type="OrthoDB" id="5086884at2759"/>
<dbReference type="SUPFAM" id="SSF103473">
    <property type="entry name" value="MFS general substrate transporter"/>
    <property type="match status" value="1"/>
</dbReference>
<dbReference type="eggNOG" id="KOG3764">
    <property type="taxonomic scope" value="Eukaryota"/>
</dbReference>
<dbReference type="EMBL" id="CAJFCV020000004">
    <property type="protein sequence ID" value="CAG9118334.1"/>
    <property type="molecule type" value="Genomic_DNA"/>
</dbReference>
<comment type="subcellular location">
    <subcellularLocation>
        <location evidence="1">Membrane</location>
        <topology evidence="1">Multi-pass membrane protein</topology>
    </subcellularLocation>
</comment>
<evidence type="ECO:0000256" key="6">
    <source>
        <dbReference type="ARBA" id="ARBA00022989"/>
    </source>
</evidence>
<keyword evidence="4 9" id="KW-0812">Transmembrane</keyword>
<reference evidence="15" key="1">
    <citation type="submission" date="2016-11" db="UniProtKB">
        <authorList>
            <consortium name="WormBaseParasite"/>
        </authorList>
    </citation>
    <scope>IDENTIFICATION</scope>
</reference>
<feature type="transmembrane region" description="Helical" evidence="9">
    <location>
        <begin position="347"/>
        <end position="367"/>
    </location>
</feature>
<evidence type="ECO:0000256" key="3">
    <source>
        <dbReference type="ARBA" id="ARBA00022448"/>
    </source>
</evidence>